<dbReference type="AlphaFoldDB" id="K9ECD6"/>
<dbReference type="OrthoDB" id="2155627at2"/>
<dbReference type="SMART" id="SM00257">
    <property type="entry name" value="LysM"/>
    <property type="match status" value="3"/>
</dbReference>
<dbReference type="RefSeq" id="WP_003778049.1">
    <property type="nucleotide sequence ID" value="NZ_JH992959.1"/>
</dbReference>
<organism evidence="4 5">
    <name type="scientific">Alloiococcus otitis ATCC 51267</name>
    <dbReference type="NCBI Taxonomy" id="883081"/>
    <lineage>
        <taxon>Bacteria</taxon>
        <taxon>Bacillati</taxon>
        <taxon>Bacillota</taxon>
        <taxon>Bacilli</taxon>
        <taxon>Lactobacillales</taxon>
        <taxon>Carnobacteriaceae</taxon>
        <taxon>Alloiococcus</taxon>
    </lineage>
</organism>
<name>K9ECD6_9LACT</name>
<dbReference type="Pfam" id="PF01476">
    <property type="entry name" value="LysM"/>
    <property type="match status" value="3"/>
</dbReference>
<comment type="caution">
    <text evidence="4">The sequence shown here is derived from an EMBL/GenBank/DDBJ whole genome shotgun (WGS) entry which is preliminary data.</text>
</comment>
<dbReference type="CDD" id="cd00118">
    <property type="entry name" value="LysM"/>
    <property type="match status" value="3"/>
</dbReference>
<evidence type="ECO:0000256" key="1">
    <source>
        <dbReference type="SAM" id="MobiDB-lite"/>
    </source>
</evidence>
<feature type="signal peptide" evidence="2">
    <location>
        <begin position="1"/>
        <end position="25"/>
    </location>
</feature>
<evidence type="ECO:0000313" key="5">
    <source>
        <dbReference type="Proteomes" id="UP000009875"/>
    </source>
</evidence>
<dbReference type="PANTHER" id="PTHR33734">
    <property type="entry name" value="LYSM DOMAIN-CONTAINING GPI-ANCHORED PROTEIN 2"/>
    <property type="match status" value="1"/>
</dbReference>
<accession>K9ECD6</accession>
<evidence type="ECO:0000256" key="2">
    <source>
        <dbReference type="SAM" id="SignalP"/>
    </source>
</evidence>
<keyword evidence="5" id="KW-1185">Reference proteome</keyword>
<gene>
    <name evidence="4" type="ORF">HMPREF9698_01023</name>
</gene>
<reference evidence="4 5" key="1">
    <citation type="submission" date="2012-09" db="EMBL/GenBank/DDBJ databases">
        <title>The Genome Sequence of Alloiococcus otitis ATCC 51267.</title>
        <authorList>
            <consortium name="The Broad Institute Genome Sequencing Platform"/>
            <person name="Earl A."/>
            <person name="Ward D."/>
            <person name="Feldgarden M."/>
            <person name="Gevers D."/>
            <person name="Huys G."/>
            <person name="Walker B."/>
            <person name="Young S.K."/>
            <person name="Zeng Q."/>
            <person name="Gargeya S."/>
            <person name="Fitzgerald M."/>
            <person name="Haas B."/>
            <person name="Abouelleil A."/>
            <person name="Alvarado L."/>
            <person name="Arachchi H.M."/>
            <person name="Berlin A.M."/>
            <person name="Chapman S.B."/>
            <person name="Goldberg J."/>
            <person name="Griggs A."/>
            <person name="Gujja S."/>
            <person name="Hansen M."/>
            <person name="Howarth C."/>
            <person name="Imamovic A."/>
            <person name="Larimer J."/>
            <person name="McCowen C."/>
            <person name="Montmayeur A."/>
            <person name="Murphy C."/>
            <person name="Neiman D."/>
            <person name="Pearson M."/>
            <person name="Priest M."/>
            <person name="Roberts A."/>
            <person name="Saif S."/>
            <person name="Shea T."/>
            <person name="Sisk P."/>
            <person name="Sykes S."/>
            <person name="Wortman J."/>
            <person name="Nusbaum C."/>
            <person name="Birren B."/>
        </authorList>
    </citation>
    <scope>NUCLEOTIDE SEQUENCE [LARGE SCALE GENOMIC DNA]</scope>
    <source>
        <strain evidence="4 5">ATCC 51267</strain>
    </source>
</reference>
<feature type="domain" description="LysM" evidence="3">
    <location>
        <begin position="185"/>
        <end position="229"/>
    </location>
</feature>
<keyword evidence="2" id="KW-0732">Signal</keyword>
<feature type="chain" id="PRO_5003927300" description="LysM domain-containing protein" evidence="2">
    <location>
        <begin position="26"/>
        <end position="325"/>
    </location>
</feature>
<dbReference type="Gene3D" id="3.10.350.10">
    <property type="entry name" value="LysM domain"/>
    <property type="match status" value="3"/>
</dbReference>
<dbReference type="HOGENOM" id="CLU_854273_0_0_9"/>
<dbReference type="SUPFAM" id="SSF54106">
    <property type="entry name" value="LysM domain"/>
    <property type="match status" value="3"/>
</dbReference>
<feature type="compositionally biased region" description="Polar residues" evidence="1">
    <location>
        <begin position="40"/>
        <end position="53"/>
    </location>
</feature>
<dbReference type="Proteomes" id="UP000009875">
    <property type="component" value="Unassembled WGS sequence"/>
</dbReference>
<protein>
    <recommendedName>
        <fullName evidence="3">LysM domain-containing protein</fullName>
    </recommendedName>
</protein>
<evidence type="ECO:0000259" key="3">
    <source>
        <dbReference type="PROSITE" id="PS51782"/>
    </source>
</evidence>
<sequence>MNVKKILASTALSASILGLISPSLATGRQVEASGGPIEAAQSQNGDSADPSSDQAVTYQVQQSDNLYRIGQNYNVTVSQLMSWNDLGPNDVIQPGDSLVIYPGQDQSQADSQAGGQDYYYTVKPQQGLWRIAQETNKSVEDIKEWNNLGPNDTIHPGDQLLIKEGIKDYQEQGLEDPDYLPTHLGPYEVEPGDSLWSIAAKFGDSMEEMMARNGITADTLIQPGDVIIVEADELRWVPDTNYQSLNPKDYTQAALDRIHEATDYQYKPVDFAYSTEVINGETLEITIYKDHPERLTAENRFRYNTRTGQLFQQDVASGPDEWVEQ</sequence>
<feature type="domain" description="LysM" evidence="3">
    <location>
        <begin position="56"/>
        <end position="100"/>
    </location>
</feature>
<dbReference type="PROSITE" id="PS51782">
    <property type="entry name" value="LYSM"/>
    <property type="match status" value="3"/>
</dbReference>
<dbReference type="GO" id="GO:0008932">
    <property type="term" value="F:lytic endotransglycosylase activity"/>
    <property type="evidence" value="ECO:0007669"/>
    <property type="project" value="TreeGrafter"/>
</dbReference>
<feature type="region of interest" description="Disordered" evidence="1">
    <location>
        <begin position="31"/>
        <end position="53"/>
    </location>
</feature>
<dbReference type="eggNOG" id="COG1388">
    <property type="taxonomic scope" value="Bacteria"/>
</dbReference>
<dbReference type="InterPro" id="IPR018392">
    <property type="entry name" value="LysM"/>
</dbReference>
<dbReference type="EMBL" id="AGXA01000020">
    <property type="protein sequence ID" value="EKU93491.1"/>
    <property type="molecule type" value="Genomic_DNA"/>
</dbReference>
<evidence type="ECO:0000313" key="4">
    <source>
        <dbReference type="EMBL" id="EKU93491.1"/>
    </source>
</evidence>
<dbReference type="STRING" id="883081.HMPREF9698_01023"/>
<feature type="domain" description="LysM" evidence="3">
    <location>
        <begin position="118"/>
        <end position="162"/>
    </location>
</feature>
<dbReference type="PANTHER" id="PTHR33734:SF22">
    <property type="entry name" value="MEMBRANE-BOUND LYTIC MUREIN TRANSGLYCOSYLASE D"/>
    <property type="match status" value="1"/>
</dbReference>
<dbReference type="InterPro" id="IPR036779">
    <property type="entry name" value="LysM_dom_sf"/>
</dbReference>
<proteinExistence type="predicted"/>